<name>A0A3E1RDP8_9BURK</name>
<dbReference type="Proteomes" id="UP000260665">
    <property type="component" value="Unassembled WGS sequence"/>
</dbReference>
<dbReference type="InterPro" id="IPR033900">
    <property type="entry name" value="Gram_neg_porin_domain"/>
</dbReference>
<reference evidence="3 4" key="1">
    <citation type="submission" date="2018-05" db="EMBL/GenBank/DDBJ databases">
        <title>Rhodoferax soyangensis sp.nov., isolated from an oligotrophic freshwater lake.</title>
        <authorList>
            <person name="Park M."/>
        </authorList>
    </citation>
    <scope>NUCLEOTIDE SEQUENCE [LARGE SCALE GENOMIC DNA]</scope>
    <source>
        <strain evidence="3 4">IMCC26218</strain>
    </source>
</reference>
<evidence type="ECO:0000256" key="1">
    <source>
        <dbReference type="SAM" id="SignalP"/>
    </source>
</evidence>
<dbReference type="SUPFAM" id="SSF56935">
    <property type="entry name" value="Porins"/>
    <property type="match status" value="1"/>
</dbReference>
<feature type="signal peptide" evidence="1">
    <location>
        <begin position="1"/>
        <end position="19"/>
    </location>
</feature>
<comment type="caution">
    <text evidence="3">The sequence shown here is derived from an EMBL/GenBank/DDBJ whole genome shotgun (WGS) entry which is preliminary data.</text>
</comment>
<gene>
    <name evidence="3" type="ORF">DIC66_06325</name>
</gene>
<organism evidence="3 4">
    <name type="scientific">Rhodoferax lacus</name>
    <dbReference type="NCBI Taxonomy" id="2184758"/>
    <lineage>
        <taxon>Bacteria</taxon>
        <taxon>Pseudomonadati</taxon>
        <taxon>Pseudomonadota</taxon>
        <taxon>Betaproteobacteria</taxon>
        <taxon>Burkholderiales</taxon>
        <taxon>Comamonadaceae</taxon>
        <taxon>Rhodoferax</taxon>
    </lineage>
</organism>
<proteinExistence type="predicted"/>
<dbReference type="Pfam" id="PF13609">
    <property type="entry name" value="Porin_4"/>
    <property type="match status" value="1"/>
</dbReference>
<evidence type="ECO:0000259" key="2">
    <source>
        <dbReference type="Pfam" id="PF13609"/>
    </source>
</evidence>
<feature type="domain" description="Porin" evidence="2">
    <location>
        <begin position="7"/>
        <end position="307"/>
    </location>
</feature>
<evidence type="ECO:0000313" key="3">
    <source>
        <dbReference type="EMBL" id="RFO97485.1"/>
    </source>
</evidence>
<keyword evidence="4" id="KW-1185">Reference proteome</keyword>
<dbReference type="OrthoDB" id="6975458at2"/>
<dbReference type="RefSeq" id="WP_117175202.1">
    <property type="nucleotide sequence ID" value="NZ_QFZK01000003.1"/>
</dbReference>
<evidence type="ECO:0000313" key="4">
    <source>
        <dbReference type="Proteomes" id="UP000260665"/>
    </source>
</evidence>
<accession>A0A3E1RDP8</accession>
<feature type="chain" id="PRO_5017802079" description="Porin domain-containing protein" evidence="1">
    <location>
        <begin position="20"/>
        <end position="329"/>
    </location>
</feature>
<dbReference type="GO" id="GO:0016020">
    <property type="term" value="C:membrane"/>
    <property type="evidence" value="ECO:0007669"/>
    <property type="project" value="InterPro"/>
</dbReference>
<keyword evidence="1" id="KW-0732">Signal</keyword>
<dbReference type="GO" id="GO:0015288">
    <property type="term" value="F:porin activity"/>
    <property type="evidence" value="ECO:0007669"/>
    <property type="project" value="InterPro"/>
</dbReference>
<dbReference type="EMBL" id="QFZK01000003">
    <property type="protein sequence ID" value="RFO97485.1"/>
    <property type="molecule type" value="Genomic_DNA"/>
</dbReference>
<dbReference type="AlphaFoldDB" id="A0A3E1RDP8"/>
<dbReference type="Gene3D" id="2.40.160.10">
    <property type="entry name" value="Porin"/>
    <property type="match status" value="1"/>
</dbReference>
<sequence length="329" mass="33183">MKKTLVALAVLAASGASFAQVTITGELAMGYKSTTTAGAGSDSTSSGLGVNTSGIFFNATEDLGGGMKAVANMGIEGLDRSEEGGALYGTNADLSIITGAGTFKLAAEEQNGSLSGTLAAVAPGWLGQDGKLFAANSDRDSVSWSMPIGPVAVAVKHSESAAGLGEGVGSTGNSGQGNNSISAKYAAGALGAYAAYNLYDNKDGGTFLTLDNKLTLAGSYDLGVAKFGLGFQVAKKVKGSTTDTYLSFAVPFGALTVGGEWGNSKDDLDGTVVAGRADGTRTGMGLGASYALSKRTTVLVGYRSWDNVANSGLGYGKDTQTRVYLDHTF</sequence>
<protein>
    <recommendedName>
        <fullName evidence="2">Porin domain-containing protein</fullName>
    </recommendedName>
</protein>
<dbReference type="InterPro" id="IPR023614">
    <property type="entry name" value="Porin_dom_sf"/>
</dbReference>